<reference evidence="1" key="1">
    <citation type="submission" date="2022-03" db="EMBL/GenBank/DDBJ databases">
        <title>Interactions between chemoautotrophic and heterotrophic bacteria.</title>
        <authorList>
            <person name="Santoro A."/>
        </authorList>
    </citation>
    <scope>NUCLEOTIDE SEQUENCE</scope>
    <source>
        <strain evidence="1">Nb-106</strain>
    </source>
</reference>
<accession>A0ACC6ALJ8</accession>
<keyword evidence="2" id="KW-1185">Reference proteome</keyword>
<gene>
    <name evidence="1" type="ORF">J2S34_003195</name>
</gene>
<proteinExistence type="predicted"/>
<evidence type="ECO:0000313" key="2">
    <source>
        <dbReference type="Proteomes" id="UP001205486"/>
    </source>
</evidence>
<sequence>MGPSFSRKNGVRYRFYVSTALRGRKHLAGSVKRVSATEIEQLIERTIRERLNLAHTAPSDIFGGIDRAVINTNHIRIMMKPAYTERPIEIPWRLAKTNAATVIEPTGQSKSDPSFSRPLSARTPGSTTLSLNTTTQSRHSLKPSNSIPNHSPAASARVPGTDNHACGNYRKGETRADLAVDSKKNFRFHGQISGRLYGDNLDCRAYALRKFSLGHEPIKWDSV</sequence>
<protein>
    <submittedName>
        <fullName evidence="1">Uncharacterized protein</fullName>
    </submittedName>
</protein>
<organism evidence="1 2">
    <name type="scientific">Nitrobacter winogradskyi</name>
    <name type="common">Nitrobacter agilis</name>
    <dbReference type="NCBI Taxonomy" id="913"/>
    <lineage>
        <taxon>Bacteria</taxon>
        <taxon>Pseudomonadati</taxon>
        <taxon>Pseudomonadota</taxon>
        <taxon>Alphaproteobacteria</taxon>
        <taxon>Hyphomicrobiales</taxon>
        <taxon>Nitrobacteraceae</taxon>
        <taxon>Nitrobacter</taxon>
    </lineage>
</organism>
<evidence type="ECO:0000313" key="1">
    <source>
        <dbReference type="EMBL" id="MCP2000747.1"/>
    </source>
</evidence>
<name>A0ACC6ALJ8_NITWI</name>
<comment type="caution">
    <text evidence="1">The sequence shown here is derived from an EMBL/GenBank/DDBJ whole genome shotgun (WGS) entry which is preliminary data.</text>
</comment>
<dbReference type="Proteomes" id="UP001205486">
    <property type="component" value="Unassembled WGS sequence"/>
</dbReference>
<dbReference type="EMBL" id="JALJZS010000002">
    <property type="protein sequence ID" value="MCP2000747.1"/>
    <property type="molecule type" value="Genomic_DNA"/>
</dbReference>